<evidence type="ECO:0000256" key="3">
    <source>
        <dbReference type="ARBA" id="ARBA00022448"/>
    </source>
</evidence>
<evidence type="ECO:0000256" key="9">
    <source>
        <dbReference type="ARBA" id="ARBA00023004"/>
    </source>
</evidence>
<evidence type="ECO:0000256" key="12">
    <source>
        <dbReference type="SAM" id="Phobius"/>
    </source>
</evidence>
<dbReference type="PROSITE" id="PS50939">
    <property type="entry name" value="CYTOCHROME_B561"/>
    <property type="match status" value="1"/>
</dbReference>
<dbReference type="AlphaFoldDB" id="A0A6J2YSM1"/>
<evidence type="ECO:0000256" key="11">
    <source>
        <dbReference type="ARBA" id="ARBA00024225"/>
    </source>
</evidence>
<name>A0A6J2YSM1_SITOR</name>
<evidence type="ECO:0000256" key="6">
    <source>
        <dbReference type="ARBA" id="ARBA00022723"/>
    </source>
</evidence>
<reference evidence="15" key="1">
    <citation type="submission" date="2025-08" db="UniProtKB">
        <authorList>
            <consortium name="RefSeq"/>
        </authorList>
    </citation>
    <scope>IDENTIFICATION</scope>
    <source>
        <tissue evidence="15">Gonads</tissue>
    </source>
</reference>
<dbReference type="EC" id="7.2.1.3" evidence="11"/>
<dbReference type="SMART" id="SM00665">
    <property type="entry name" value="B561"/>
    <property type="match status" value="1"/>
</dbReference>
<dbReference type="GeneID" id="115890263"/>
<keyword evidence="5 12" id="KW-0812">Transmembrane</keyword>
<dbReference type="InParanoid" id="A0A6J2YSM1"/>
<dbReference type="GO" id="GO:0016020">
    <property type="term" value="C:membrane"/>
    <property type="evidence" value="ECO:0007669"/>
    <property type="project" value="UniProtKB-SubCell"/>
</dbReference>
<feature type="transmembrane region" description="Helical" evidence="12">
    <location>
        <begin position="84"/>
        <end position="105"/>
    </location>
</feature>
<dbReference type="PANTHER" id="PTHR15422">
    <property type="entry name" value="OS05G0565100 PROTEIN"/>
    <property type="match status" value="1"/>
</dbReference>
<evidence type="ECO:0000259" key="13">
    <source>
        <dbReference type="PROSITE" id="PS50939"/>
    </source>
</evidence>
<evidence type="ECO:0000256" key="10">
    <source>
        <dbReference type="ARBA" id="ARBA00023136"/>
    </source>
</evidence>
<keyword evidence="4" id="KW-0349">Heme</keyword>
<protein>
    <recommendedName>
        <fullName evidence="11">ascorbate ferrireductase (transmembrane)</fullName>
        <ecNumber evidence="11">7.2.1.3</ecNumber>
    </recommendedName>
</protein>
<keyword evidence="9" id="KW-0408">Iron</keyword>
<evidence type="ECO:0000256" key="2">
    <source>
        <dbReference type="ARBA" id="ARBA00004141"/>
    </source>
</evidence>
<evidence type="ECO:0000313" key="15">
    <source>
        <dbReference type="RefSeq" id="XP_030766307.1"/>
    </source>
</evidence>
<feature type="transmembrane region" description="Helical" evidence="12">
    <location>
        <begin position="125"/>
        <end position="148"/>
    </location>
</feature>
<gene>
    <name evidence="15" type="primary">LOC115890263</name>
</gene>
<evidence type="ECO:0000256" key="8">
    <source>
        <dbReference type="ARBA" id="ARBA00022989"/>
    </source>
</evidence>
<keyword evidence="6" id="KW-0479">Metal-binding</keyword>
<accession>A0A6J2YSM1</accession>
<evidence type="ECO:0000256" key="5">
    <source>
        <dbReference type="ARBA" id="ARBA00022692"/>
    </source>
</evidence>
<proteinExistence type="predicted"/>
<dbReference type="FunCoup" id="A0A6J2YSM1">
    <property type="interactions" value="1"/>
</dbReference>
<organism evidence="14 15">
    <name type="scientific">Sitophilus oryzae</name>
    <name type="common">Rice weevil</name>
    <name type="synonym">Curculio oryzae</name>
    <dbReference type="NCBI Taxonomy" id="7048"/>
    <lineage>
        <taxon>Eukaryota</taxon>
        <taxon>Metazoa</taxon>
        <taxon>Ecdysozoa</taxon>
        <taxon>Arthropoda</taxon>
        <taxon>Hexapoda</taxon>
        <taxon>Insecta</taxon>
        <taxon>Pterygota</taxon>
        <taxon>Neoptera</taxon>
        <taxon>Endopterygota</taxon>
        <taxon>Coleoptera</taxon>
        <taxon>Polyphaga</taxon>
        <taxon>Cucujiformia</taxon>
        <taxon>Curculionidae</taxon>
        <taxon>Dryophthorinae</taxon>
        <taxon>Sitophilus</taxon>
    </lineage>
</organism>
<keyword evidence="3" id="KW-0813">Transport</keyword>
<dbReference type="GO" id="GO:0140575">
    <property type="term" value="F:transmembrane monodehydroascorbate reductase activity"/>
    <property type="evidence" value="ECO:0007669"/>
    <property type="project" value="InterPro"/>
</dbReference>
<keyword evidence="14" id="KW-1185">Reference proteome</keyword>
<dbReference type="InterPro" id="IPR045150">
    <property type="entry name" value="CYB561D1/2"/>
</dbReference>
<dbReference type="GO" id="GO:0046872">
    <property type="term" value="F:metal ion binding"/>
    <property type="evidence" value="ECO:0007669"/>
    <property type="project" value="UniProtKB-KW"/>
</dbReference>
<feature type="transmembrane region" description="Helical" evidence="12">
    <location>
        <begin position="56"/>
        <end position="77"/>
    </location>
</feature>
<dbReference type="Proteomes" id="UP000504635">
    <property type="component" value="Unplaced"/>
</dbReference>
<dbReference type="OrthoDB" id="432881at2759"/>
<feature type="transmembrane region" description="Helical" evidence="12">
    <location>
        <begin position="192"/>
        <end position="215"/>
    </location>
</feature>
<feature type="transmembrane region" description="Helical" evidence="12">
    <location>
        <begin position="160"/>
        <end position="180"/>
    </location>
</feature>
<evidence type="ECO:0000256" key="1">
    <source>
        <dbReference type="ARBA" id="ARBA00001970"/>
    </source>
</evidence>
<keyword evidence="10 12" id="KW-0472">Membrane</keyword>
<keyword evidence="8 12" id="KW-1133">Transmembrane helix</keyword>
<dbReference type="GO" id="GO:0140571">
    <property type="term" value="F:transmembrane ascorbate ferrireductase activity"/>
    <property type="evidence" value="ECO:0007669"/>
    <property type="project" value="UniProtKB-EC"/>
</dbReference>
<dbReference type="RefSeq" id="XP_030766307.1">
    <property type="nucleotide sequence ID" value="XM_030910447.1"/>
</dbReference>
<sequence length="216" mass="24093">MPSEPISVKHRIFLVSQGIFQFLLAIFVTSTVWIVAINRNWNELHTWHIFLSTTGFSFFMAEAVAVFSPGNVFVLGFSKKTRGFIHGVLMTFATIAVIAGISVKIQDKINNSRSHFTSTHGITGLVAFLLTMLSFLLGFLAAFSKLTYRLGIKPVWIKHFHNFLGIAAYVLGSISLGYGLRQYFSHVTYNTNTGFIVILGIYGILNLIGPICDFFK</sequence>
<feature type="transmembrane region" description="Helical" evidence="12">
    <location>
        <begin position="12"/>
        <end position="36"/>
    </location>
</feature>
<comment type="subcellular location">
    <subcellularLocation>
        <location evidence="2">Membrane</location>
        <topology evidence="2">Multi-pass membrane protein</topology>
    </subcellularLocation>
</comment>
<dbReference type="Gene3D" id="1.20.120.1770">
    <property type="match status" value="1"/>
</dbReference>
<dbReference type="Pfam" id="PF03188">
    <property type="entry name" value="Cytochrom_B561"/>
    <property type="match status" value="1"/>
</dbReference>
<evidence type="ECO:0000313" key="14">
    <source>
        <dbReference type="Proteomes" id="UP000504635"/>
    </source>
</evidence>
<evidence type="ECO:0000256" key="7">
    <source>
        <dbReference type="ARBA" id="ARBA00022982"/>
    </source>
</evidence>
<keyword evidence="7" id="KW-0249">Electron transport</keyword>
<evidence type="ECO:0000256" key="4">
    <source>
        <dbReference type="ARBA" id="ARBA00022617"/>
    </source>
</evidence>
<dbReference type="PANTHER" id="PTHR15422:SF43">
    <property type="entry name" value="ASCORBATE FERRIREDUCTASE (TRANSMEMBRANE)"/>
    <property type="match status" value="1"/>
</dbReference>
<dbReference type="KEGG" id="soy:115890263"/>
<feature type="domain" description="Cytochrome b561" evidence="13">
    <location>
        <begin position="8"/>
        <end position="216"/>
    </location>
</feature>
<comment type="cofactor">
    <cofactor evidence="1">
        <name>heme b</name>
        <dbReference type="ChEBI" id="CHEBI:60344"/>
    </cofactor>
</comment>
<dbReference type="InterPro" id="IPR006593">
    <property type="entry name" value="Cyt_b561/ferric_Rdtase_TM"/>
</dbReference>